<keyword evidence="1" id="KW-0812">Transmembrane</keyword>
<feature type="transmembrane region" description="Helical" evidence="1">
    <location>
        <begin position="30"/>
        <end position="48"/>
    </location>
</feature>
<dbReference type="Proteomes" id="UP001209229">
    <property type="component" value="Unassembled WGS sequence"/>
</dbReference>
<keyword evidence="3" id="KW-1185">Reference proteome</keyword>
<evidence type="ECO:0000313" key="3">
    <source>
        <dbReference type="Proteomes" id="UP001209229"/>
    </source>
</evidence>
<evidence type="ECO:0000313" key="2">
    <source>
        <dbReference type="EMBL" id="MCW3787427.1"/>
    </source>
</evidence>
<evidence type="ECO:0000256" key="1">
    <source>
        <dbReference type="SAM" id="Phobius"/>
    </source>
</evidence>
<keyword evidence="1" id="KW-0472">Membrane</keyword>
<dbReference type="EMBL" id="JAPDPJ010000029">
    <property type="protein sequence ID" value="MCW3787427.1"/>
    <property type="molecule type" value="Genomic_DNA"/>
</dbReference>
<protein>
    <submittedName>
        <fullName evidence="2">Uncharacterized protein</fullName>
    </submittedName>
</protein>
<organism evidence="2 3">
    <name type="scientific">Plebeiibacterium sediminum</name>
    <dbReference type="NCBI Taxonomy" id="2992112"/>
    <lineage>
        <taxon>Bacteria</taxon>
        <taxon>Pseudomonadati</taxon>
        <taxon>Bacteroidota</taxon>
        <taxon>Bacteroidia</taxon>
        <taxon>Marinilabiliales</taxon>
        <taxon>Marinilabiliaceae</taxon>
        <taxon>Plebeiibacterium</taxon>
    </lineage>
</organism>
<dbReference type="RefSeq" id="WP_301190992.1">
    <property type="nucleotide sequence ID" value="NZ_JAPDPJ010000029.1"/>
</dbReference>
<comment type="caution">
    <text evidence="2">The sequence shown here is derived from an EMBL/GenBank/DDBJ whole genome shotgun (WGS) entry which is preliminary data.</text>
</comment>
<accession>A0AAE3SFT4</accession>
<gene>
    <name evidence="2" type="ORF">OM075_13185</name>
</gene>
<dbReference type="AlphaFoldDB" id="A0AAE3SFT4"/>
<name>A0AAE3SFT4_9BACT</name>
<reference evidence="2" key="1">
    <citation type="submission" date="2022-10" db="EMBL/GenBank/DDBJ databases">
        <authorList>
            <person name="Yu W.X."/>
        </authorList>
    </citation>
    <scope>NUCLEOTIDE SEQUENCE</scope>
    <source>
        <strain evidence="2">AAT</strain>
    </source>
</reference>
<keyword evidence="1" id="KW-1133">Transmembrane helix</keyword>
<sequence length="85" mass="9790">MRTFKFKQLELEQDKSWFQRTFASKHFVKTLIYSLLGALIGFAVFYFSDSRDAGVLWNEEALNNVFWGIALGVFVTNSPCARGRC</sequence>
<proteinExistence type="predicted"/>